<gene>
    <name evidence="1" type="ORF">SDC9_148375</name>
</gene>
<sequence length="185" mass="20149">MRVSRGNVALGLDDAEVIEQSRPLRKRGVALVLEGAAFPVWVNVAQNLLVLFCDGESIAVSLINSIQLLDHPIHRVFGKDRRAAIAGGLVPREQCIRVDVDAHVAQDVVQHIGAAQNHLILLVRAVALRGEQRALGVYRGLCVQQAGADARGALVQVTEVFLRVAVFFFCLDCFHIDSLLSELTL</sequence>
<dbReference type="AlphaFoldDB" id="A0A645EJ51"/>
<reference evidence="1" key="1">
    <citation type="submission" date="2019-08" db="EMBL/GenBank/DDBJ databases">
        <authorList>
            <person name="Kucharzyk K."/>
            <person name="Murdoch R.W."/>
            <person name="Higgins S."/>
            <person name="Loffler F."/>
        </authorList>
    </citation>
    <scope>NUCLEOTIDE SEQUENCE</scope>
</reference>
<organism evidence="1">
    <name type="scientific">bioreactor metagenome</name>
    <dbReference type="NCBI Taxonomy" id="1076179"/>
    <lineage>
        <taxon>unclassified sequences</taxon>
        <taxon>metagenomes</taxon>
        <taxon>ecological metagenomes</taxon>
    </lineage>
</organism>
<protein>
    <submittedName>
        <fullName evidence="1">Uncharacterized protein</fullName>
    </submittedName>
</protein>
<accession>A0A645EJ51</accession>
<proteinExistence type="predicted"/>
<comment type="caution">
    <text evidence="1">The sequence shown here is derived from an EMBL/GenBank/DDBJ whole genome shotgun (WGS) entry which is preliminary data.</text>
</comment>
<dbReference type="EMBL" id="VSSQ01047189">
    <property type="protein sequence ID" value="MPN01169.1"/>
    <property type="molecule type" value="Genomic_DNA"/>
</dbReference>
<evidence type="ECO:0000313" key="1">
    <source>
        <dbReference type="EMBL" id="MPN01169.1"/>
    </source>
</evidence>
<name>A0A645EJ51_9ZZZZ</name>